<dbReference type="OrthoDB" id="10364171at2759"/>
<accession>A0A4U5NFI6</accession>
<protein>
    <submittedName>
        <fullName evidence="1">Uncharacterized protein</fullName>
    </submittedName>
</protein>
<dbReference type="AlphaFoldDB" id="A0A4U5NFI6"/>
<evidence type="ECO:0000313" key="2">
    <source>
        <dbReference type="Proteomes" id="UP000298663"/>
    </source>
</evidence>
<proteinExistence type="predicted"/>
<gene>
    <name evidence="1" type="ORF">L596_015562</name>
</gene>
<dbReference type="EMBL" id="AZBU02000004">
    <property type="protein sequence ID" value="TKR81738.1"/>
    <property type="molecule type" value="Genomic_DNA"/>
</dbReference>
<dbReference type="Proteomes" id="UP000298663">
    <property type="component" value="Unassembled WGS sequence"/>
</dbReference>
<keyword evidence="2" id="KW-1185">Reference proteome</keyword>
<comment type="caution">
    <text evidence="1">The sequence shown here is derived from an EMBL/GenBank/DDBJ whole genome shotgun (WGS) entry which is preliminary data.</text>
</comment>
<evidence type="ECO:0000313" key="1">
    <source>
        <dbReference type="EMBL" id="TKR81738.1"/>
    </source>
</evidence>
<sequence length="299" mass="33958">MAAPSILVESELRACTRSSRSQFSLLLLLSDFGMKCAVLFCLLLSIFSYCVFAESEVYKIESCATHLEAQQSVRKYRTLMTRRSVPCTVTVSSGPDNAIKLEFHNLRKACELKPQGIVIIEEGSDPISMCESEMPLFVSEGSKIIIEYSTSTGMAFEISKVRNKIGCKETLDYSYYGRSLTLTSSEKNETCFVAFPGRTLVVMEEIELEKDECESHVNIMTGRDFFTYNYRLRQYCRKDNGEVDDDTLVICPRGLLLFQAAANEPESIRFRLEIPVDERPLLIHSLYFLSLRPARVVLF</sequence>
<reference evidence="1 2" key="1">
    <citation type="journal article" date="2015" name="Genome Biol.">
        <title>Comparative genomics of Steinernema reveals deeply conserved gene regulatory networks.</title>
        <authorList>
            <person name="Dillman A.R."/>
            <person name="Macchietto M."/>
            <person name="Porter C.F."/>
            <person name="Rogers A."/>
            <person name="Williams B."/>
            <person name="Antoshechkin I."/>
            <person name="Lee M.M."/>
            <person name="Goodwin Z."/>
            <person name="Lu X."/>
            <person name="Lewis E.E."/>
            <person name="Goodrich-Blair H."/>
            <person name="Stock S.P."/>
            <person name="Adams B.J."/>
            <person name="Sternberg P.W."/>
            <person name="Mortazavi A."/>
        </authorList>
    </citation>
    <scope>NUCLEOTIDE SEQUENCE [LARGE SCALE GENOMIC DNA]</scope>
    <source>
        <strain evidence="1 2">ALL</strain>
    </source>
</reference>
<name>A0A4U5NFI6_STECR</name>
<reference evidence="1 2" key="2">
    <citation type="journal article" date="2019" name="G3 (Bethesda)">
        <title>Hybrid Assembly of the Genome of the Entomopathogenic Nematode Steinernema carpocapsae Identifies the X-Chromosome.</title>
        <authorList>
            <person name="Serra L."/>
            <person name="Macchietto M."/>
            <person name="Macias-Munoz A."/>
            <person name="McGill C.J."/>
            <person name="Rodriguez I.M."/>
            <person name="Rodriguez B."/>
            <person name="Murad R."/>
            <person name="Mortazavi A."/>
        </authorList>
    </citation>
    <scope>NUCLEOTIDE SEQUENCE [LARGE SCALE GENOMIC DNA]</scope>
    <source>
        <strain evidence="1 2">ALL</strain>
    </source>
</reference>
<organism evidence="1 2">
    <name type="scientific">Steinernema carpocapsae</name>
    <name type="common">Entomopathogenic nematode</name>
    <dbReference type="NCBI Taxonomy" id="34508"/>
    <lineage>
        <taxon>Eukaryota</taxon>
        <taxon>Metazoa</taxon>
        <taxon>Ecdysozoa</taxon>
        <taxon>Nematoda</taxon>
        <taxon>Chromadorea</taxon>
        <taxon>Rhabditida</taxon>
        <taxon>Tylenchina</taxon>
        <taxon>Panagrolaimomorpha</taxon>
        <taxon>Strongyloidoidea</taxon>
        <taxon>Steinernematidae</taxon>
        <taxon>Steinernema</taxon>
    </lineage>
</organism>